<name>A0A2I0JD49_PUNGR</name>
<dbReference type="SUPFAM" id="SSF57756">
    <property type="entry name" value="Retrovirus zinc finger-like domains"/>
    <property type="match status" value="1"/>
</dbReference>
<protein>
    <recommendedName>
        <fullName evidence="3">CCHC-type domain-containing protein</fullName>
    </recommendedName>
</protein>
<keyword evidence="1" id="KW-0863">Zinc-finger</keyword>
<feature type="region of interest" description="Disordered" evidence="2">
    <location>
        <begin position="158"/>
        <end position="214"/>
    </location>
</feature>
<keyword evidence="1" id="KW-0479">Metal-binding</keyword>
<feature type="compositionally biased region" description="Polar residues" evidence="2">
    <location>
        <begin position="158"/>
        <end position="168"/>
    </location>
</feature>
<dbReference type="PANTHER" id="PTHR35046:SF18">
    <property type="entry name" value="RNA-DIRECTED DNA POLYMERASE"/>
    <property type="match status" value="1"/>
</dbReference>
<feature type="domain" description="CCHC-type" evidence="3">
    <location>
        <begin position="215"/>
        <end position="231"/>
    </location>
</feature>
<proteinExistence type="predicted"/>
<dbReference type="CDD" id="cd00303">
    <property type="entry name" value="retropepsin_like"/>
    <property type="match status" value="1"/>
</dbReference>
<dbReference type="InterPro" id="IPR001878">
    <property type="entry name" value="Znf_CCHC"/>
</dbReference>
<dbReference type="GO" id="GO:0003676">
    <property type="term" value="F:nucleic acid binding"/>
    <property type="evidence" value="ECO:0007669"/>
    <property type="project" value="InterPro"/>
</dbReference>
<dbReference type="EMBL" id="PGOL01001805">
    <property type="protein sequence ID" value="PKI54157.1"/>
    <property type="molecule type" value="Genomic_DNA"/>
</dbReference>
<dbReference type="GO" id="GO:0008270">
    <property type="term" value="F:zinc ion binding"/>
    <property type="evidence" value="ECO:0007669"/>
    <property type="project" value="UniProtKB-KW"/>
</dbReference>
<feature type="non-terminal residue" evidence="4">
    <location>
        <position position="426"/>
    </location>
</feature>
<dbReference type="PROSITE" id="PS50158">
    <property type="entry name" value="ZF_CCHC"/>
    <property type="match status" value="1"/>
</dbReference>
<sequence length="426" mass="48137">MADEAGRNRVNADEWETADVATLGQRVGQVEQTLHEILNRLNALGLLDRGNADDGRAERVAPCAPQCNPRRMQVVNDSDDDDELLFERAPRNRHHRDRREADDFKLKVDIPVARYLDGLKPVLQDKIGVQMVTTIDQARSLALKAKLLSQERGSTFRKSFADSTQSQNDKGRTFFRGSTSKSEQGMKDKVVGRRAAPVSDGVRNSNSSKQQSNLKCCKCNQPGHHSSDCPRIKTLAIVEAEDDVEDVLCDPDDEQDVGVYNEDDYSGSQENIIGKAAVEKLKLLVEKHPNPYSIGWIKIVGEIRVNERCKVPFSIGRYRDEVYCDVVDMEACHLLFGRPWQYDNDAKHLGYDNTYQLVKEGVRYTLLPMSKKSSPKADVTGDSTVFLIESHSEREMDPEFKESGKMHILIVKELPFTQQEEKIPEE</sequence>
<dbReference type="AlphaFoldDB" id="A0A2I0JD49"/>
<evidence type="ECO:0000256" key="2">
    <source>
        <dbReference type="SAM" id="MobiDB-lite"/>
    </source>
</evidence>
<evidence type="ECO:0000313" key="5">
    <source>
        <dbReference type="Proteomes" id="UP000233551"/>
    </source>
</evidence>
<dbReference type="PANTHER" id="PTHR35046">
    <property type="entry name" value="ZINC KNUCKLE (CCHC-TYPE) FAMILY PROTEIN"/>
    <property type="match status" value="1"/>
</dbReference>
<reference evidence="4 5" key="1">
    <citation type="submission" date="2017-11" db="EMBL/GenBank/DDBJ databases">
        <title>De-novo sequencing of pomegranate (Punica granatum L.) genome.</title>
        <authorList>
            <person name="Akparov Z."/>
            <person name="Amiraslanov A."/>
            <person name="Hajiyeva S."/>
            <person name="Abbasov M."/>
            <person name="Kaur K."/>
            <person name="Hamwieh A."/>
            <person name="Solovyev V."/>
            <person name="Salamov A."/>
            <person name="Braich B."/>
            <person name="Kosarev P."/>
            <person name="Mahmoud A."/>
            <person name="Hajiyev E."/>
            <person name="Babayeva S."/>
            <person name="Izzatullayeva V."/>
            <person name="Mammadov A."/>
            <person name="Mammadov A."/>
            <person name="Sharifova S."/>
            <person name="Ojaghi J."/>
            <person name="Eynullazada K."/>
            <person name="Bayramov B."/>
            <person name="Abdulazimova A."/>
            <person name="Shahmuradov I."/>
        </authorList>
    </citation>
    <scope>NUCLEOTIDE SEQUENCE [LARGE SCALE GENOMIC DNA]</scope>
    <source>
        <strain evidence="5">cv. AG2017</strain>
        <tissue evidence="4">Leaf</tissue>
    </source>
</reference>
<dbReference type="STRING" id="22663.A0A2I0JD49"/>
<evidence type="ECO:0000313" key="4">
    <source>
        <dbReference type="EMBL" id="PKI54157.1"/>
    </source>
</evidence>
<gene>
    <name evidence="4" type="ORF">CRG98_025452</name>
</gene>
<dbReference type="Proteomes" id="UP000233551">
    <property type="component" value="Unassembled WGS sequence"/>
</dbReference>
<comment type="caution">
    <text evidence="4">The sequence shown here is derived from an EMBL/GenBank/DDBJ whole genome shotgun (WGS) entry which is preliminary data.</text>
</comment>
<keyword evidence="5" id="KW-1185">Reference proteome</keyword>
<organism evidence="4 5">
    <name type="scientific">Punica granatum</name>
    <name type="common">Pomegranate</name>
    <dbReference type="NCBI Taxonomy" id="22663"/>
    <lineage>
        <taxon>Eukaryota</taxon>
        <taxon>Viridiplantae</taxon>
        <taxon>Streptophyta</taxon>
        <taxon>Embryophyta</taxon>
        <taxon>Tracheophyta</taxon>
        <taxon>Spermatophyta</taxon>
        <taxon>Magnoliopsida</taxon>
        <taxon>eudicotyledons</taxon>
        <taxon>Gunneridae</taxon>
        <taxon>Pentapetalae</taxon>
        <taxon>rosids</taxon>
        <taxon>malvids</taxon>
        <taxon>Myrtales</taxon>
        <taxon>Lythraceae</taxon>
        <taxon>Punica</taxon>
    </lineage>
</organism>
<dbReference type="InterPro" id="IPR036875">
    <property type="entry name" value="Znf_CCHC_sf"/>
</dbReference>
<accession>A0A2I0JD49</accession>
<evidence type="ECO:0000259" key="3">
    <source>
        <dbReference type="PROSITE" id="PS50158"/>
    </source>
</evidence>
<feature type="compositionally biased region" description="Low complexity" evidence="2">
    <location>
        <begin position="204"/>
        <end position="213"/>
    </location>
</feature>
<keyword evidence="1" id="KW-0862">Zinc</keyword>
<evidence type="ECO:0000256" key="1">
    <source>
        <dbReference type="PROSITE-ProRule" id="PRU00047"/>
    </source>
</evidence>